<feature type="transmembrane region" description="Helical" evidence="3">
    <location>
        <begin position="237"/>
        <end position="256"/>
    </location>
</feature>
<dbReference type="Pfam" id="PF00566">
    <property type="entry name" value="RabGAP-TBC"/>
    <property type="match status" value="1"/>
</dbReference>
<dbReference type="PROSITE" id="PS50086">
    <property type="entry name" value="TBC_RABGAP"/>
    <property type="match status" value="1"/>
</dbReference>
<accession>A0A6A6JSW5</accession>
<dbReference type="InterPro" id="IPR045913">
    <property type="entry name" value="TBC20/Gyp8-like"/>
</dbReference>
<evidence type="ECO:0000313" key="5">
    <source>
        <dbReference type="EMBL" id="KAF2279334.1"/>
    </source>
</evidence>
<evidence type="ECO:0000256" key="1">
    <source>
        <dbReference type="ARBA" id="ARBA00022468"/>
    </source>
</evidence>
<feature type="transmembrane region" description="Helical" evidence="3">
    <location>
        <begin position="371"/>
        <end position="389"/>
    </location>
</feature>
<dbReference type="SUPFAM" id="SSF47923">
    <property type="entry name" value="Ypt/Rab-GAP domain of gyp1p"/>
    <property type="match status" value="2"/>
</dbReference>
<reference evidence="5" key="1">
    <citation type="journal article" date="2020" name="Stud. Mycol.">
        <title>101 Dothideomycetes genomes: a test case for predicting lifestyles and emergence of pathogens.</title>
        <authorList>
            <person name="Haridas S."/>
            <person name="Albert R."/>
            <person name="Binder M."/>
            <person name="Bloem J."/>
            <person name="Labutti K."/>
            <person name="Salamov A."/>
            <person name="Andreopoulos B."/>
            <person name="Baker S."/>
            <person name="Barry K."/>
            <person name="Bills G."/>
            <person name="Bluhm B."/>
            <person name="Cannon C."/>
            <person name="Castanera R."/>
            <person name="Culley D."/>
            <person name="Daum C."/>
            <person name="Ezra D."/>
            <person name="Gonzalez J."/>
            <person name="Henrissat B."/>
            <person name="Kuo A."/>
            <person name="Liang C."/>
            <person name="Lipzen A."/>
            <person name="Lutzoni F."/>
            <person name="Magnuson J."/>
            <person name="Mondo S."/>
            <person name="Nolan M."/>
            <person name="Ohm R."/>
            <person name="Pangilinan J."/>
            <person name="Park H.-J."/>
            <person name="Ramirez L."/>
            <person name="Alfaro M."/>
            <person name="Sun H."/>
            <person name="Tritt A."/>
            <person name="Yoshinaga Y."/>
            <person name="Zwiers L.-H."/>
            <person name="Turgeon B."/>
            <person name="Goodwin S."/>
            <person name="Spatafora J."/>
            <person name="Crous P."/>
            <person name="Grigoriev I."/>
        </authorList>
    </citation>
    <scope>NUCLEOTIDE SEQUENCE</scope>
    <source>
        <strain evidence="5">CBS 379.55</strain>
    </source>
</reference>
<dbReference type="GeneID" id="54546617"/>
<keyword evidence="6" id="KW-1185">Reference proteome</keyword>
<dbReference type="PANTHER" id="PTHR20913:SF7">
    <property type="entry name" value="RE60063P"/>
    <property type="match status" value="1"/>
</dbReference>
<dbReference type="GO" id="GO:0005789">
    <property type="term" value="C:endoplasmic reticulum membrane"/>
    <property type="evidence" value="ECO:0007669"/>
    <property type="project" value="TreeGrafter"/>
</dbReference>
<keyword evidence="3" id="KW-0472">Membrane</keyword>
<feature type="compositionally biased region" description="Low complexity" evidence="2">
    <location>
        <begin position="1"/>
        <end position="16"/>
    </location>
</feature>
<dbReference type="Gene3D" id="1.10.472.80">
    <property type="entry name" value="Ypt/Rab-GAP domain of gyp1p, domain 3"/>
    <property type="match status" value="1"/>
</dbReference>
<dbReference type="EMBL" id="ML986486">
    <property type="protein sequence ID" value="KAF2279334.1"/>
    <property type="molecule type" value="Genomic_DNA"/>
</dbReference>
<dbReference type="OrthoDB" id="206700at2759"/>
<evidence type="ECO:0000256" key="2">
    <source>
        <dbReference type="SAM" id="MobiDB-lite"/>
    </source>
</evidence>
<dbReference type="InterPro" id="IPR000195">
    <property type="entry name" value="Rab-GAP-TBC_dom"/>
</dbReference>
<dbReference type="InterPro" id="IPR035969">
    <property type="entry name" value="Rab-GAP_TBC_sf"/>
</dbReference>
<dbReference type="RefSeq" id="XP_033656873.1">
    <property type="nucleotide sequence ID" value="XM_033793442.1"/>
</dbReference>
<feature type="domain" description="Rab-GAP TBC" evidence="4">
    <location>
        <begin position="60"/>
        <end position="242"/>
    </location>
</feature>
<name>A0A6A6JSW5_WESOR</name>
<protein>
    <recommendedName>
        <fullName evidence="4">Rab-GAP TBC domain-containing protein</fullName>
    </recommendedName>
</protein>
<keyword evidence="1" id="KW-0343">GTPase activation</keyword>
<dbReference type="SMART" id="SM00164">
    <property type="entry name" value="TBC"/>
    <property type="match status" value="1"/>
</dbReference>
<dbReference type="GO" id="GO:0005096">
    <property type="term" value="F:GTPase activator activity"/>
    <property type="evidence" value="ECO:0007669"/>
    <property type="project" value="UniProtKB-KW"/>
</dbReference>
<feature type="region of interest" description="Disordered" evidence="2">
    <location>
        <begin position="1"/>
        <end position="28"/>
    </location>
</feature>
<dbReference type="Gene3D" id="1.10.8.1310">
    <property type="match status" value="1"/>
</dbReference>
<organism evidence="5 6">
    <name type="scientific">Westerdykella ornata</name>
    <dbReference type="NCBI Taxonomy" id="318751"/>
    <lineage>
        <taxon>Eukaryota</taxon>
        <taxon>Fungi</taxon>
        <taxon>Dikarya</taxon>
        <taxon>Ascomycota</taxon>
        <taxon>Pezizomycotina</taxon>
        <taxon>Dothideomycetes</taxon>
        <taxon>Pleosporomycetidae</taxon>
        <taxon>Pleosporales</taxon>
        <taxon>Sporormiaceae</taxon>
        <taxon>Westerdykella</taxon>
    </lineage>
</organism>
<dbReference type="GO" id="GO:0006888">
    <property type="term" value="P:endoplasmic reticulum to Golgi vesicle-mediated transport"/>
    <property type="evidence" value="ECO:0007669"/>
    <property type="project" value="TreeGrafter"/>
</dbReference>
<sequence>MPSGASTPSLYPSSSSDAEQLDAKEQSTGVMCAKEHDITTACATRDLDALVRLATSTHGLVKDELRRAAWPILLGCSDDKQQTISPWYTLPAHRDEEQVAKDVNRAFVSYPKGNKQLDRRKEELSNVIVEVLRRYPALSYFQGYHDIVQVLYLVLGPESAPSAAIRLSLLRIRDYMLPSLDPAIRHLELLPVILKIEDRVLYNHIPKIQPHYALGATLTLFSHVIDAYSDITRLFDFFLAADTIIPVYFFASLLLARREQLLDIDKEEEDIFLCELGRLPEPFDLERRIEETVRLYERVPPEKLGLVWWKVSSASVLKSTRRPYDVAQFALPDAQKLLRRQENEVRIFRMYHRAVLTAKRAKLYGWRHRRSGVLCISIAVGLCAFWLGGPQGDHRLGDVFKRIMGLLV</sequence>
<keyword evidence="3" id="KW-1133">Transmembrane helix</keyword>
<proteinExistence type="predicted"/>
<dbReference type="AlphaFoldDB" id="A0A6A6JSW5"/>
<keyword evidence="3" id="KW-0812">Transmembrane</keyword>
<dbReference type="PANTHER" id="PTHR20913">
    <property type="entry name" value="TBC1 DOMAIN FAMILY MEMBER 20/GTPASE"/>
    <property type="match status" value="1"/>
</dbReference>
<evidence type="ECO:0000256" key="3">
    <source>
        <dbReference type="SAM" id="Phobius"/>
    </source>
</evidence>
<dbReference type="Proteomes" id="UP000800097">
    <property type="component" value="Unassembled WGS sequence"/>
</dbReference>
<dbReference type="FunFam" id="1.10.8.1310:FF:000005">
    <property type="entry name" value="GTPase-activating protein gyp10"/>
    <property type="match status" value="1"/>
</dbReference>
<gene>
    <name evidence="5" type="ORF">EI97DRAFT_172868</name>
</gene>
<evidence type="ECO:0000259" key="4">
    <source>
        <dbReference type="PROSITE" id="PS50086"/>
    </source>
</evidence>
<evidence type="ECO:0000313" key="6">
    <source>
        <dbReference type="Proteomes" id="UP000800097"/>
    </source>
</evidence>